<dbReference type="VEuPathDB" id="HostDB:ENSMUSG00000027959"/>
<dbReference type="Antibodypedia" id="33691">
    <property type="antibodies" value="132 antibodies from 19 providers"/>
</dbReference>
<protein>
    <submittedName>
        <fullName evidence="1">SAS-6 centriolar assembly protein</fullName>
    </submittedName>
</protein>
<reference evidence="1" key="3">
    <citation type="submission" date="2025-08" db="UniProtKB">
        <authorList>
            <consortium name="Ensembl"/>
        </authorList>
    </citation>
    <scope>IDENTIFICATION</scope>
    <source>
        <strain evidence="1">C57BL/6J</strain>
    </source>
</reference>
<dbReference type="ExpressionAtlas" id="A0A140T8I7">
    <property type="expression patterns" value="baseline and differential"/>
</dbReference>
<evidence type="ECO:0000313" key="1">
    <source>
        <dbReference type="Ensembl" id="ENSMUSP00000029571.10"/>
    </source>
</evidence>
<dbReference type="AGR" id="MGI:1920026"/>
<accession>A0A140T8I7</accession>
<keyword evidence="4" id="KW-1267">Proteomics identification</keyword>
<dbReference type="Ensembl" id="ENSMUST00000029571.13">
    <property type="protein sequence ID" value="ENSMUSP00000029571.10"/>
    <property type="gene ID" value="ENSMUSG00000027959.15"/>
</dbReference>
<gene>
    <name evidence="1 2" type="primary">Sass6</name>
</gene>
<keyword evidence="3" id="KW-1185">Reference proteome</keyword>
<dbReference type="MGI" id="MGI:1920026">
    <property type="gene designation" value="Sass6"/>
</dbReference>
<proteinExistence type="evidence at protein level"/>
<dbReference type="SMR" id="A0A140T8I7"/>
<reference evidence="1" key="4">
    <citation type="submission" date="2025-09" db="UniProtKB">
        <authorList>
            <consortium name="Ensembl"/>
        </authorList>
    </citation>
    <scope>IDENTIFICATION</scope>
    <source>
        <strain evidence="1">C57BL/6J</strain>
    </source>
</reference>
<sequence>MSQVLFQQLVPLLVKCKDCEERRGSVRVSIELQSLSNPVHRKLSQSTCKHLVVGSNFRFCLVVGFQ</sequence>
<dbReference type="InterPro" id="IPR038558">
    <property type="entry name" value="SAS-6_N_sf"/>
</dbReference>
<evidence type="ECO:0007829" key="4">
    <source>
        <dbReference type="ProteomicsDB" id="A0A140T8I7"/>
    </source>
</evidence>
<dbReference type="ProteomicsDB" id="371653"/>
<dbReference type="PANTHER" id="PTHR44281">
    <property type="entry name" value="SPINDLE ASSEMBLY ABNORMAL PROTEIN 6 HOMOLOG"/>
    <property type="match status" value="1"/>
</dbReference>
<evidence type="ECO:0000313" key="3">
    <source>
        <dbReference type="Proteomes" id="UP000000589"/>
    </source>
</evidence>
<dbReference type="PANTHER" id="PTHR44281:SF4">
    <property type="entry name" value="SPINDLE ASSEMBLY ABNORMAL PROTEIN 6 HOMOLOG"/>
    <property type="match status" value="1"/>
</dbReference>
<name>A0A140T8I7_MOUSE</name>
<reference evidence="1 3" key="2">
    <citation type="journal article" date="2011" name="PLoS Biol.">
        <title>Modernizing reference genome assemblies.</title>
        <authorList>
            <person name="Church D.M."/>
            <person name="Schneider V.A."/>
            <person name="Graves T."/>
            <person name="Auger K."/>
            <person name="Cunningham F."/>
            <person name="Bouk N."/>
            <person name="Chen H.C."/>
            <person name="Agarwala R."/>
            <person name="McLaren W.M."/>
            <person name="Ritchie G.R."/>
            <person name="Albracht D."/>
            <person name="Kremitzki M."/>
            <person name="Rock S."/>
            <person name="Kotkiewicz H."/>
            <person name="Kremitzki C."/>
            <person name="Wollam A."/>
            <person name="Trani L."/>
            <person name="Fulton L."/>
            <person name="Fulton R."/>
            <person name="Matthews L."/>
            <person name="Whitehead S."/>
            <person name="Chow W."/>
            <person name="Torrance J."/>
            <person name="Dunn M."/>
            <person name="Harden G."/>
            <person name="Threadgold G."/>
            <person name="Wood J."/>
            <person name="Collins J."/>
            <person name="Heath P."/>
            <person name="Griffiths G."/>
            <person name="Pelan S."/>
            <person name="Grafham D."/>
            <person name="Eichler E.E."/>
            <person name="Weinstock G."/>
            <person name="Mardis E.R."/>
            <person name="Wilson R.K."/>
            <person name="Howe K."/>
            <person name="Flicek P."/>
            <person name="Hubbard T."/>
        </authorList>
    </citation>
    <scope>NUCLEOTIDE SEQUENCE [LARGE SCALE GENOMIC DNA]</scope>
    <source>
        <strain evidence="1 3">C57BL/6J</strain>
    </source>
</reference>
<reference evidence="1 3" key="1">
    <citation type="journal article" date="2009" name="PLoS Biol.">
        <title>Lineage-specific biology revealed by a finished genome assembly of the mouse.</title>
        <authorList>
            <consortium name="Mouse Genome Sequencing Consortium"/>
            <person name="Church D.M."/>
            <person name="Goodstadt L."/>
            <person name="Hillier L.W."/>
            <person name="Zody M.C."/>
            <person name="Goldstein S."/>
            <person name="She X."/>
            <person name="Bult C.J."/>
            <person name="Agarwala R."/>
            <person name="Cherry J.L."/>
            <person name="DiCuccio M."/>
            <person name="Hlavina W."/>
            <person name="Kapustin Y."/>
            <person name="Meric P."/>
            <person name="Maglott D."/>
            <person name="Birtle Z."/>
            <person name="Marques A.C."/>
            <person name="Graves T."/>
            <person name="Zhou S."/>
            <person name="Teague B."/>
            <person name="Potamousis K."/>
            <person name="Churas C."/>
            <person name="Place M."/>
            <person name="Herschleb J."/>
            <person name="Runnheim R."/>
            <person name="Forrest D."/>
            <person name="Amos-Landgraf J."/>
            <person name="Schwartz D.C."/>
            <person name="Cheng Z."/>
            <person name="Lindblad-Toh K."/>
            <person name="Eichler E.E."/>
            <person name="Ponting C.P."/>
        </authorList>
    </citation>
    <scope>NUCLEOTIDE SEQUENCE [LARGE SCALE GENOMIC DNA]</scope>
    <source>
        <strain evidence="1 3">C57BL/6J</strain>
    </source>
</reference>
<dbReference type="Bgee" id="ENSMUSG00000027959">
    <property type="expression patterns" value="Expressed in spermatid and 199 other cell types or tissues"/>
</dbReference>
<dbReference type="Proteomes" id="UP000000589">
    <property type="component" value="Chromosome 3"/>
</dbReference>
<organism evidence="1 3">
    <name type="scientific">Mus musculus</name>
    <name type="common">Mouse</name>
    <dbReference type="NCBI Taxonomy" id="10090"/>
    <lineage>
        <taxon>Eukaryota</taxon>
        <taxon>Metazoa</taxon>
        <taxon>Chordata</taxon>
        <taxon>Craniata</taxon>
        <taxon>Vertebrata</taxon>
        <taxon>Euteleostomi</taxon>
        <taxon>Mammalia</taxon>
        <taxon>Eutheria</taxon>
        <taxon>Euarchontoglires</taxon>
        <taxon>Glires</taxon>
        <taxon>Rodentia</taxon>
        <taxon>Myomorpha</taxon>
        <taxon>Muroidea</taxon>
        <taxon>Muridae</taxon>
        <taxon>Murinae</taxon>
        <taxon>Mus</taxon>
        <taxon>Mus</taxon>
    </lineage>
</organism>
<dbReference type="GeneTree" id="ENSGT00390000006932"/>
<dbReference type="AlphaFoldDB" id="A0A140T8I7"/>
<dbReference type="Gene3D" id="2.170.210.20">
    <property type="entry name" value="Spindle assembly abnormal protein 6, N-terminal domain"/>
    <property type="match status" value="1"/>
</dbReference>
<evidence type="ECO:0000313" key="2">
    <source>
        <dbReference type="MGI" id="MGI:1920026"/>
    </source>
</evidence>